<feature type="compositionally biased region" description="Polar residues" evidence="1">
    <location>
        <begin position="117"/>
        <end position="135"/>
    </location>
</feature>
<comment type="caution">
    <text evidence="2">The sequence shown here is derived from an EMBL/GenBank/DDBJ whole genome shotgun (WGS) entry which is preliminary data.</text>
</comment>
<sequence length="143" mass="15070">MSPEVVALLQGAAATLVNLMATDAWARARERFARVLGRGAGDRDEAVLERLDTDQREVVTARAGGDADTVASIELKWRAVLRRAVEADPALADELRFFVKEFGAPEAQGPSVVASGSLHNSPVQGSGVQNISYGSGSVDGPPR</sequence>
<protein>
    <submittedName>
        <fullName evidence="2">Uncharacterized protein</fullName>
    </submittedName>
</protein>
<gene>
    <name evidence="2" type="ORF">GCM10009549_04710</name>
</gene>
<evidence type="ECO:0000313" key="3">
    <source>
        <dbReference type="Proteomes" id="UP001501005"/>
    </source>
</evidence>
<dbReference type="RefSeq" id="WP_344046111.1">
    <property type="nucleotide sequence ID" value="NZ_BAAAHG010000002.1"/>
</dbReference>
<evidence type="ECO:0000256" key="1">
    <source>
        <dbReference type="SAM" id="MobiDB-lite"/>
    </source>
</evidence>
<reference evidence="2 3" key="1">
    <citation type="journal article" date="2019" name="Int. J. Syst. Evol. Microbiol.">
        <title>The Global Catalogue of Microorganisms (GCM) 10K type strain sequencing project: providing services to taxonomists for standard genome sequencing and annotation.</title>
        <authorList>
            <consortium name="The Broad Institute Genomics Platform"/>
            <consortium name="The Broad Institute Genome Sequencing Center for Infectious Disease"/>
            <person name="Wu L."/>
            <person name="Ma J."/>
        </authorList>
    </citation>
    <scope>NUCLEOTIDE SEQUENCE [LARGE SCALE GENOMIC DNA]</scope>
    <source>
        <strain evidence="2 3">JCM 10673</strain>
    </source>
</reference>
<accession>A0ABN1ND49</accession>
<dbReference type="Proteomes" id="UP001501005">
    <property type="component" value="Unassembled WGS sequence"/>
</dbReference>
<organism evidence="2 3">
    <name type="scientific">Streptomyces thermoalcalitolerans</name>
    <dbReference type="NCBI Taxonomy" id="65605"/>
    <lineage>
        <taxon>Bacteria</taxon>
        <taxon>Bacillati</taxon>
        <taxon>Actinomycetota</taxon>
        <taxon>Actinomycetes</taxon>
        <taxon>Kitasatosporales</taxon>
        <taxon>Streptomycetaceae</taxon>
        <taxon>Streptomyces</taxon>
    </lineage>
</organism>
<feature type="region of interest" description="Disordered" evidence="1">
    <location>
        <begin position="108"/>
        <end position="143"/>
    </location>
</feature>
<evidence type="ECO:0000313" key="2">
    <source>
        <dbReference type="EMBL" id="GAA0902649.1"/>
    </source>
</evidence>
<proteinExistence type="predicted"/>
<dbReference type="EMBL" id="BAAAHG010000002">
    <property type="protein sequence ID" value="GAA0902649.1"/>
    <property type="molecule type" value="Genomic_DNA"/>
</dbReference>
<name>A0ABN1ND49_9ACTN</name>
<keyword evidence="3" id="KW-1185">Reference proteome</keyword>